<dbReference type="Proteomes" id="UP000271098">
    <property type="component" value="Unassembled WGS sequence"/>
</dbReference>
<dbReference type="GO" id="GO:0030246">
    <property type="term" value="F:carbohydrate binding"/>
    <property type="evidence" value="ECO:0007669"/>
    <property type="project" value="InterPro"/>
</dbReference>
<name>A0A3P7NW64_9BILA</name>
<dbReference type="InterPro" id="IPR013784">
    <property type="entry name" value="Carb-bd-like_fold"/>
</dbReference>
<feature type="compositionally biased region" description="Basic and acidic residues" evidence="1">
    <location>
        <begin position="101"/>
        <end position="123"/>
    </location>
</feature>
<sequence length="123" mass="13759">MLDKPVADATVYVNGEPKGRTDKNGCSKGRVFLLDKPVADATAYVNGEPKGRTDKNGWYTLDGLQDEDYTITAKKEHYAFNTVDVNLSTKNVEIPNITVERSLRQNDHGAMEAKRTGQESRRR</sequence>
<dbReference type="AlphaFoldDB" id="A0A3P7NW64"/>
<evidence type="ECO:0008006" key="4">
    <source>
        <dbReference type="Google" id="ProtNLM"/>
    </source>
</evidence>
<dbReference type="OrthoDB" id="10263633at2759"/>
<evidence type="ECO:0000313" key="3">
    <source>
        <dbReference type="Proteomes" id="UP000271098"/>
    </source>
</evidence>
<feature type="region of interest" description="Disordered" evidence="1">
    <location>
        <begin position="100"/>
        <end position="123"/>
    </location>
</feature>
<keyword evidence="3" id="KW-1185">Reference proteome</keyword>
<accession>A0A3P7NW64</accession>
<evidence type="ECO:0000313" key="2">
    <source>
        <dbReference type="EMBL" id="VDN34331.1"/>
    </source>
</evidence>
<organism evidence="2 3">
    <name type="scientific">Gongylonema pulchrum</name>
    <dbReference type="NCBI Taxonomy" id="637853"/>
    <lineage>
        <taxon>Eukaryota</taxon>
        <taxon>Metazoa</taxon>
        <taxon>Ecdysozoa</taxon>
        <taxon>Nematoda</taxon>
        <taxon>Chromadorea</taxon>
        <taxon>Rhabditida</taxon>
        <taxon>Spirurina</taxon>
        <taxon>Spiruromorpha</taxon>
        <taxon>Spiruroidea</taxon>
        <taxon>Gongylonematidae</taxon>
        <taxon>Gongylonema</taxon>
    </lineage>
</organism>
<dbReference type="Gene3D" id="2.60.40.1120">
    <property type="entry name" value="Carboxypeptidase-like, regulatory domain"/>
    <property type="match status" value="1"/>
</dbReference>
<gene>
    <name evidence="2" type="ORF">GPUH_LOCUS19670</name>
</gene>
<protein>
    <recommendedName>
        <fullName evidence="4">Carboxypeptidase regulatory-like domain-containing protein</fullName>
    </recommendedName>
</protein>
<dbReference type="SUPFAM" id="SSF49452">
    <property type="entry name" value="Starch-binding domain-like"/>
    <property type="match status" value="1"/>
</dbReference>
<reference evidence="2 3" key="1">
    <citation type="submission" date="2018-11" db="EMBL/GenBank/DDBJ databases">
        <authorList>
            <consortium name="Pathogen Informatics"/>
        </authorList>
    </citation>
    <scope>NUCLEOTIDE SEQUENCE [LARGE SCALE GENOMIC DNA]</scope>
</reference>
<dbReference type="EMBL" id="UYRT01088934">
    <property type="protein sequence ID" value="VDN34331.1"/>
    <property type="molecule type" value="Genomic_DNA"/>
</dbReference>
<evidence type="ECO:0000256" key="1">
    <source>
        <dbReference type="SAM" id="MobiDB-lite"/>
    </source>
</evidence>
<proteinExistence type="predicted"/>